<dbReference type="Proteomes" id="UP001208041">
    <property type="component" value="Unassembled WGS sequence"/>
</dbReference>
<gene>
    <name evidence="2" type="ORF">OH136_06240</name>
</gene>
<feature type="coiled-coil region" evidence="1">
    <location>
        <begin position="30"/>
        <end position="82"/>
    </location>
</feature>
<sequence length="151" mass="16423">MSEITEFEQRIMAAFARINSGVERFEKGESAALKEALEAERSVNAQLEERVRAIKTKQEQTLASLERQVASLQESIGTLEGDVGRLKGVNAELRKNNAALRQAIADGVADKELVDASLQAELEGVKSAQASDRNELDGIIKDLETLIGENA</sequence>
<reference evidence="2" key="1">
    <citation type="submission" date="2022-10" db="EMBL/GenBank/DDBJ databases">
        <authorList>
            <person name="Yue Y."/>
        </authorList>
    </citation>
    <scope>NUCLEOTIDE SEQUENCE</scope>
    <source>
        <strain evidence="2">Z654</strain>
    </source>
</reference>
<dbReference type="Gene3D" id="6.10.140.920">
    <property type="match status" value="1"/>
</dbReference>
<comment type="caution">
    <text evidence="2">The sequence shown here is derived from an EMBL/GenBank/DDBJ whole genome shotgun (WGS) entry which is preliminary data.</text>
</comment>
<dbReference type="EMBL" id="JAOYFC010000001">
    <property type="protein sequence ID" value="MCV6824153.1"/>
    <property type="molecule type" value="Genomic_DNA"/>
</dbReference>
<accession>A0AAE3J091</accession>
<name>A0AAE3J091_9RHOB</name>
<evidence type="ECO:0000313" key="3">
    <source>
        <dbReference type="Proteomes" id="UP001208041"/>
    </source>
</evidence>
<evidence type="ECO:0000313" key="2">
    <source>
        <dbReference type="EMBL" id="MCV6824153.1"/>
    </source>
</evidence>
<evidence type="ECO:0000256" key="1">
    <source>
        <dbReference type="SAM" id="Coils"/>
    </source>
</evidence>
<proteinExistence type="predicted"/>
<dbReference type="RefSeq" id="WP_263952973.1">
    <property type="nucleotide sequence ID" value="NZ_JAOYFC010000001.1"/>
</dbReference>
<dbReference type="AlphaFoldDB" id="A0AAE3J091"/>
<keyword evidence="1" id="KW-0175">Coiled coil</keyword>
<protein>
    <submittedName>
        <fullName evidence="2">Uncharacterized protein</fullName>
    </submittedName>
</protein>
<organism evidence="2 3">
    <name type="scientific">Halocynthiibacter halioticoli</name>
    <dbReference type="NCBI Taxonomy" id="2986804"/>
    <lineage>
        <taxon>Bacteria</taxon>
        <taxon>Pseudomonadati</taxon>
        <taxon>Pseudomonadota</taxon>
        <taxon>Alphaproteobacteria</taxon>
        <taxon>Rhodobacterales</taxon>
        <taxon>Paracoccaceae</taxon>
        <taxon>Halocynthiibacter</taxon>
    </lineage>
</organism>
<keyword evidence="3" id="KW-1185">Reference proteome</keyword>